<dbReference type="SUPFAM" id="SSF50729">
    <property type="entry name" value="PH domain-like"/>
    <property type="match status" value="1"/>
</dbReference>
<feature type="region of interest" description="Disordered" evidence="1">
    <location>
        <begin position="399"/>
        <end position="446"/>
    </location>
</feature>
<dbReference type="InterPro" id="IPR011993">
    <property type="entry name" value="PH-like_dom_sf"/>
</dbReference>
<dbReference type="Proteomes" id="UP000285712">
    <property type="component" value="Unassembled WGS sequence"/>
</dbReference>
<reference evidence="2 3" key="1">
    <citation type="submission" date="2018-08" db="EMBL/GenBank/DDBJ databases">
        <title>Aphanomyces genome sequencing and annotation.</title>
        <authorList>
            <person name="Minardi D."/>
            <person name="Oidtmann B."/>
            <person name="Van Der Giezen M."/>
            <person name="Studholme D.J."/>
        </authorList>
    </citation>
    <scope>NUCLEOTIDE SEQUENCE [LARGE SCALE GENOMIC DNA]</scope>
    <source>
        <strain evidence="2 3">Sv</strain>
    </source>
</reference>
<evidence type="ECO:0000313" key="3">
    <source>
        <dbReference type="Proteomes" id="UP000285712"/>
    </source>
</evidence>
<dbReference type="Gene3D" id="2.30.29.30">
    <property type="entry name" value="Pleckstrin-homology domain (PH domain)/Phosphotyrosine-binding domain (PTB)"/>
    <property type="match status" value="1"/>
</dbReference>
<protein>
    <recommendedName>
        <fullName evidence="4">PH domain-containing protein</fullName>
    </recommendedName>
</protein>
<sequence>MELLCQMVSWLKLECQKGRSLVVNCQKVTEFLLQMGMLQSVDCQKENWMGQQLCQKVTLRTHLMRRGERRMETNRTESRLGRKMQAISKGIRVTGSCLTYPIVMGKTAAITSISTAVKQKGKKAANPSWCGWIYLVKTSRRMQAATWTRRRYCRVTDDKLYYFRDDSPNKGSKGWISLLDMLAMVHLPFRRATTDNADDDTASTIILPFLLLSPTSTFIVGFDSDAQKQAFADHLASRHRIPVMPVVTEDWSIVQLALSPTDRSSSTSSFIRLYLVFVGSGDLLFFSKGSVLMDIVCRIRMLDMVNVLVAYDGAGGNGLTAKPAAASSSLDGPTIDVVLPSNKLVRLEFDAVGQYEKWRELLVDALAGDYTGSQFSQRQAVAARRKQLHRQQKLDALKKKLRKQGRRGRHHKQSAVGSDVKQTAASRSASSVDMSEWSGGGGLSDDDGHVDRVAFESITLASPTPTTGLDDHYSPLSPKVKVPEFESITLASPTPTTGLDDQPLRHRRLSITTHALQLDRQHRHRMLQHDFEKLQASLLANNPKRAKRLARIITACARAIDTLGALAMFPPHDSDNAAVLPPQWTLPTVETGRVVSGDWFTTEPGGRSIVRHWQPRLSRG</sequence>
<evidence type="ECO:0008006" key="4">
    <source>
        <dbReference type="Google" id="ProtNLM"/>
    </source>
</evidence>
<feature type="compositionally biased region" description="Basic residues" evidence="1">
    <location>
        <begin position="399"/>
        <end position="413"/>
    </location>
</feature>
<organism evidence="2 3">
    <name type="scientific">Aphanomyces astaci</name>
    <name type="common">Crayfish plague agent</name>
    <dbReference type="NCBI Taxonomy" id="112090"/>
    <lineage>
        <taxon>Eukaryota</taxon>
        <taxon>Sar</taxon>
        <taxon>Stramenopiles</taxon>
        <taxon>Oomycota</taxon>
        <taxon>Saprolegniomycetes</taxon>
        <taxon>Saprolegniales</taxon>
        <taxon>Verrucalvaceae</taxon>
        <taxon>Aphanomyces</taxon>
    </lineage>
</organism>
<accession>A0A418CIJ1</accession>
<dbReference type="EMBL" id="QUTG01008593">
    <property type="protein sequence ID" value="RHY80548.1"/>
    <property type="molecule type" value="Genomic_DNA"/>
</dbReference>
<comment type="caution">
    <text evidence="2">The sequence shown here is derived from an EMBL/GenBank/DDBJ whole genome shotgun (WGS) entry which is preliminary data.</text>
</comment>
<feature type="compositionally biased region" description="Polar residues" evidence="1">
    <location>
        <begin position="420"/>
        <end position="433"/>
    </location>
</feature>
<name>A0A418CIJ1_APHAT</name>
<evidence type="ECO:0000256" key="1">
    <source>
        <dbReference type="SAM" id="MobiDB-lite"/>
    </source>
</evidence>
<dbReference type="AlphaFoldDB" id="A0A418CIJ1"/>
<proteinExistence type="predicted"/>
<evidence type="ECO:0000313" key="2">
    <source>
        <dbReference type="EMBL" id="RHY80548.1"/>
    </source>
</evidence>
<gene>
    <name evidence="2" type="ORF">DYB35_010915</name>
</gene>